<proteinExistence type="predicted"/>
<accession>A0ABX2EMR9</accession>
<protein>
    <submittedName>
        <fullName evidence="1">Uncharacterized protein</fullName>
    </submittedName>
</protein>
<dbReference type="RefSeq" id="WP_173127646.1">
    <property type="nucleotide sequence ID" value="NZ_JABRWJ010000007.1"/>
</dbReference>
<evidence type="ECO:0000313" key="1">
    <source>
        <dbReference type="EMBL" id="NRF69869.1"/>
    </source>
</evidence>
<dbReference type="EMBL" id="JABRWJ010000007">
    <property type="protein sequence ID" value="NRF69869.1"/>
    <property type="molecule type" value="Genomic_DNA"/>
</dbReference>
<comment type="caution">
    <text evidence="1">The sequence shown here is derived from an EMBL/GenBank/DDBJ whole genome shotgun (WGS) entry which is preliminary data.</text>
</comment>
<organism evidence="1 2">
    <name type="scientific">Pseudaquabacterium terrae</name>
    <dbReference type="NCBI Taxonomy" id="2732868"/>
    <lineage>
        <taxon>Bacteria</taxon>
        <taxon>Pseudomonadati</taxon>
        <taxon>Pseudomonadota</taxon>
        <taxon>Betaproteobacteria</taxon>
        <taxon>Burkholderiales</taxon>
        <taxon>Sphaerotilaceae</taxon>
        <taxon>Pseudaquabacterium</taxon>
    </lineage>
</organism>
<sequence length="71" mass="7622">MTALRIDDGPGFELRFDSLVGAGRGLTFPCDARGAVDLNALSERSRNNYLFARALVGRAFAVPAVQSTLVH</sequence>
<reference evidence="1 2" key="1">
    <citation type="submission" date="2020-05" db="EMBL/GenBank/DDBJ databases">
        <title>Aquincola sp. isolate from soil.</title>
        <authorList>
            <person name="Han J."/>
            <person name="Kim D.-U."/>
        </authorList>
    </citation>
    <scope>NUCLEOTIDE SEQUENCE [LARGE SCALE GENOMIC DNA]</scope>
    <source>
        <strain evidence="1 2">S2</strain>
    </source>
</reference>
<evidence type="ECO:0000313" key="2">
    <source>
        <dbReference type="Proteomes" id="UP000737171"/>
    </source>
</evidence>
<keyword evidence="2" id="KW-1185">Reference proteome</keyword>
<gene>
    <name evidence="1" type="ORF">HLB44_22950</name>
</gene>
<name>A0ABX2EMR9_9BURK</name>
<dbReference type="Proteomes" id="UP000737171">
    <property type="component" value="Unassembled WGS sequence"/>
</dbReference>